<dbReference type="Gene3D" id="3.10.450.50">
    <property type="match status" value="1"/>
</dbReference>
<sequence length="137" mass="15235">MSRQATLDLIAAYYDAFNRGDTAAMEALLADDFEHHVNEGDIRRGKAAFAEFNRHMTDSYAERLTDMVVMASEDGARAAAEFVVNGEYLKTDPGLPEANGQRYVLPAGAFFAVRDGRIARVTTYYNLSDWTRQVSQG</sequence>
<name>A0A099FE22_9RHOB</name>
<dbReference type="Proteomes" id="UP000029917">
    <property type="component" value="Unassembled WGS sequence"/>
</dbReference>
<organism evidence="2 3">
    <name type="scientific">Paracoccus sphaerophysae</name>
    <dbReference type="NCBI Taxonomy" id="690417"/>
    <lineage>
        <taxon>Bacteria</taxon>
        <taxon>Pseudomonadati</taxon>
        <taxon>Pseudomonadota</taxon>
        <taxon>Alphaproteobacteria</taxon>
        <taxon>Rhodobacterales</taxon>
        <taxon>Paracoccaceae</taxon>
        <taxon>Paracoccus</taxon>
    </lineage>
</organism>
<evidence type="ECO:0000313" key="2">
    <source>
        <dbReference type="EMBL" id="KGJ08488.1"/>
    </source>
</evidence>
<reference evidence="2 3" key="1">
    <citation type="submission" date="2014-09" db="EMBL/GenBank/DDBJ databases">
        <authorList>
            <person name="McGinnis J.M."/>
            <person name="Wolfgang W.J."/>
        </authorList>
    </citation>
    <scope>NUCLEOTIDE SEQUENCE [LARGE SCALE GENOMIC DNA]</scope>
    <source>
        <strain evidence="2 3">HAMBI 3106</strain>
    </source>
</reference>
<proteinExistence type="predicted"/>
<dbReference type="EMBL" id="JRKS01000009">
    <property type="protein sequence ID" value="KGJ08488.1"/>
    <property type="molecule type" value="Genomic_DNA"/>
</dbReference>
<evidence type="ECO:0000313" key="3">
    <source>
        <dbReference type="Proteomes" id="UP000029917"/>
    </source>
</evidence>
<gene>
    <name evidence="2" type="ORF">IC63_04565</name>
</gene>
<dbReference type="OrthoDB" id="582835at2"/>
<accession>A0A099FE22</accession>
<protein>
    <submittedName>
        <fullName evidence="2">Isopropylmalate/homocitrate/citramalate synthase</fullName>
    </submittedName>
</protein>
<dbReference type="Pfam" id="PF12680">
    <property type="entry name" value="SnoaL_2"/>
    <property type="match status" value="1"/>
</dbReference>
<dbReference type="NCBIfam" id="TIGR02096">
    <property type="entry name" value="ketosteroid isomerase-related protein"/>
    <property type="match status" value="1"/>
</dbReference>
<dbReference type="InterPro" id="IPR037401">
    <property type="entry name" value="SnoaL-like"/>
</dbReference>
<reference evidence="2 3" key="2">
    <citation type="submission" date="2014-10" db="EMBL/GenBank/DDBJ databases">
        <title>Paracoccus sanguinis sp. nov., isolated from clinical specimens of New York State patients.</title>
        <authorList>
            <person name="Mingle L.A."/>
            <person name="Cole J.A."/>
            <person name="Lapierre P."/>
            <person name="Musser K.A."/>
        </authorList>
    </citation>
    <scope>NUCLEOTIDE SEQUENCE [LARGE SCALE GENOMIC DNA]</scope>
    <source>
        <strain evidence="2 3">HAMBI 3106</strain>
    </source>
</reference>
<dbReference type="STRING" id="690417.IC63_04565"/>
<feature type="domain" description="SnoaL-like" evidence="1">
    <location>
        <begin position="11"/>
        <end position="121"/>
    </location>
</feature>
<dbReference type="InterPro" id="IPR011721">
    <property type="entry name" value="CHP02096"/>
</dbReference>
<dbReference type="RefSeq" id="WP_036717295.1">
    <property type="nucleotide sequence ID" value="NZ_JRKS01000009.1"/>
</dbReference>
<comment type="caution">
    <text evidence="2">The sequence shown here is derived from an EMBL/GenBank/DDBJ whole genome shotgun (WGS) entry which is preliminary data.</text>
</comment>
<dbReference type="InterPro" id="IPR032710">
    <property type="entry name" value="NTF2-like_dom_sf"/>
</dbReference>
<dbReference type="AlphaFoldDB" id="A0A099FE22"/>
<evidence type="ECO:0000259" key="1">
    <source>
        <dbReference type="Pfam" id="PF12680"/>
    </source>
</evidence>
<keyword evidence="3" id="KW-1185">Reference proteome</keyword>
<dbReference type="SUPFAM" id="SSF54427">
    <property type="entry name" value="NTF2-like"/>
    <property type="match status" value="1"/>
</dbReference>